<evidence type="ECO:0000256" key="5">
    <source>
        <dbReference type="ARBA" id="ARBA00023136"/>
    </source>
</evidence>
<evidence type="ECO:0000256" key="3">
    <source>
        <dbReference type="ARBA" id="ARBA00022692"/>
    </source>
</evidence>
<sequence>MSGDSREAPSLAQPRHLVPFLLVSLIWGGTWIIIKDQLASVPPFWSICYRFMVALTGMFVLARFRGQPWRLAREGWVIALLMGLFQFFANFAFVYNAERFVTSGLVAVMFALLMVPNAVLGKIYLGQSISRGFVLGSTIAVAGIALLFLHEWRDSPAGLWEVLAGAALTGGGILTASIANIVQATKRAAHLPLLTLLAWSMAIGMLLNALVALIWFGPPQWDPRPGYALGILYLGLLGSVATFPLYYPLVRTVGAGKAAYSSVLVPVVAMILSTMFEGFEWTALAACGAAVAMIGMLIALRARDPGRITSPPKAP</sequence>
<evidence type="ECO:0000313" key="9">
    <source>
        <dbReference type="Proteomes" id="UP000603317"/>
    </source>
</evidence>
<feature type="transmembrane region" description="Helical" evidence="6">
    <location>
        <begin position="227"/>
        <end position="246"/>
    </location>
</feature>
<keyword evidence="5 6" id="KW-0472">Membrane</keyword>
<organism evidence="8 9">
    <name type="scientific">Blastomonas marina</name>
    <dbReference type="NCBI Taxonomy" id="1867408"/>
    <lineage>
        <taxon>Bacteria</taxon>
        <taxon>Pseudomonadati</taxon>
        <taxon>Pseudomonadota</taxon>
        <taxon>Alphaproteobacteria</taxon>
        <taxon>Sphingomonadales</taxon>
        <taxon>Sphingomonadaceae</taxon>
        <taxon>Blastomonas</taxon>
    </lineage>
</organism>
<dbReference type="Pfam" id="PF00892">
    <property type="entry name" value="EamA"/>
    <property type="match status" value="2"/>
</dbReference>
<dbReference type="PANTHER" id="PTHR32322:SF2">
    <property type="entry name" value="EAMA DOMAIN-CONTAINING PROTEIN"/>
    <property type="match status" value="1"/>
</dbReference>
<keyword evidence="9" id="KW-1185">Reference proteome</keyword>
<gene>
    <name evidence="8" type="ORF">GCM10010923_22720</name>
</gene>
<comment type="caution">
    <text evidence="8">The sequence shown here is derived from an EMBL/GenBank/DDBJ whole genome shotgun (WGS) entry which is preliminary data.</text>
</comment>
<feature type="transmembrane region" description="Helical" evidence="6">
    <location>
        <begin position="258"/>
        <end position="276"/>
    </location>
</feature>
<evidence type="ECO:0000259" key="7">
    <source>
        <dbReference type="Pfam" id="PF00892"/>
    </source>
</evidence>
<feature type="transmembrane region" description="Helical" evidence="6">
    <location>
        <begin position="76"/>
        <end position="94"/>
    </location>
</feature>
<dbReference type="InterPro" id="IPR050638">
    <property type="entry name" value="AA-Vitamin_Transporters"/>
</dbReference>
<feature type="transmembrane region" description="Helical" evidence="6">
    <location>
        <begin position="16"/>
        <end position="34"/>
    </location>
</feature>
<feature type="transmembrane region" description="Helical" evidence="6">
    <location>
        <begin position="282"/>
        <end position="300"/>
    </location>
</feature>
<feature type="transmembrane region" description="Helical" evidence="6">
    <location>
        <begin position="40"/>
        <end position="64"/>
    </location>
</feature>
<feature type="transmembrane region" description="Helical" evidence="6">
    <location>
        <begin position="100"/>
        <end position="120"/>
    </location>
</feature>
<protein>
    <submittedName>
        <fullName evidence="8">Multidrug DMT transporter permease</fullName>
    </submittedName>
</protein>
<dbReference type="EMBL" id="BMID01000001">
    <property type="protein sequence ID" value="GGA11515.1"/>
    <property type="molecule type" value="Genomic_DNA"/>
</dbReference>
<keyword evidence="4 6" id="KW-1133">Transmembrane helix</keyword>
<feature type="domain" description="EamA" evidence="7">
    <location>
        <begin position="20"/>
        <end position="148"/>
    </location>
</feature>
<dbReference type="RefSeq" id="WP_188642800.1">
    <property type="nucleotide sequence ID" value="NZ_BMID01000001.1"/>
</dbReference>
<feature type="transmembrane region" description="Helical" evidence="6">
    <location>
        <begin position="162"/>
        <end position="182"/>
    </location>
</feature>
<comment type="subcellular location">
    <subcellularLocation>
        <location evidence="1">Membrane</location>
        <topology evidence="1">Multi-pass membrane protein</topology>
    </subcellularLocation>
</comment>
<proteinExistence type="inferred from homology"/>
<name>A0ABQ1FGW5_9SPHN</name>
<reference evidence="9" key="1">
    <citation type="journal article" date="2019" name="Int. J. Syst. Evol. Microbiol.">
        <title>The Global Catalogue of Microorganisms (GCM) 10K type strain sequencing project: providing services to taxonomists for standard genome sequencing and annotation.</title>
        <authorList>
            <consortium name="The Broad Institute Genomics Platform"/>
            <consortium name="The Broad Institute Genome Sequencing Center for Infectious Disease"/>
            <person name="Wu L."/>
            <person name="Ma J."/>
        </authorList>
    </citation>
    <scope>NUCLEOTIDE SEQUENCE [LARGE SCALE GENOMIC DNA]</scope>
    <source>
        <strain evidence="9">CGMCC 1.15297</strain>
    </source>
</reference>
<dbReference type="Proteomes" id="UP000603317">
    <property type="component" value="Unassembled WGS sequence"/>
</dbReference>
<feature type="transmembrane region" description="Helical" evidence="6">
    <location>
        <begin position="132"/>
        <end position="150"/>
    </location>
</feature>
<comment type="similarity">
    <text evidence="2">Belongs to the EamA transporter family.</text>
</comment>
<evidence type="ECO:0000256" key="4">
    <source>
        <dbReference type="ARBA" id="ARBA00022989"/>
    </source>
</evidence>
<evidence type="ECO:0000256" key="2">
    <source>
        <dbReference type="ARBA" id="ARBA00007362"/>
    </source>
</evidence>
<feature type="domain" description="EamA" evidence="7">
    <location>
        <begin position="180"/>
        <end position="300"/>
    </location>
</feature>
<evidence type="ECO:0000256" key="6">
    <source>
        <dbReference type="SAM" id="Phobius"/>
    </source>
</evidence>
<keyword evidence="3 6" id="KW-0812">Transmembrane</keyword>
<dbReference type="SUPFAM" id="SSF103481">
    <property type="entry name" value="Multidrug resistance efflux transporter EmrE"/>
    <property type="match status" value="2"/>
</dbReference>
<accession>A0ABQ1FGW5</accession>
<dbReference type="PANTHER" id="PTHR32322">
    <property type="entry name" value="INNER MEMBRANE TRANSPORTER"/>
    <property type="match status" value="1"/>
</dbReference>
<feature type="transmembrane region" description="Helical" evidence="6">
    <location>
        <begin position="194"/>
        <end position="215"/>
    </location>
</feature>
<evidence type="ECO:0000313" key="8">
    <source>
        <dbReference type="EMBL" id="GGA11515.1"/>
    </source>
</evidence>
<dbReference type="InterPro" id="IPR000620">
    <property type="entry name" value="EamA_dom"/>
</dbReference>
<evidence type="ECO:0000256" key="1">
    <source>
        <dbReference type="ARBA" id="ARBA00004141"/>
    </source>
</evidence>
<dbReference type="InterPro" id="IPR037185">
    <property type="entry name" value="EmrE-like"/>
</dbReference>